<feature type="coiled-coil region" evidence="1">
    <location>
        <begin position="39"/>
        <end position="66"/>
    </location>
</feature>
<keyword evidence="1" id="KW-0175">Coiled coil</keyword>
<accession>A0A4R1N5M6</accession>
<gene>
    <name evidence="3" type="ORF">EZJ58_0525</name>
</gene>
<evidence type="ECO:0000256" key="2">
    <source>
        <dbReference type="SAM" id="Phobius"/>
    </source>
</evidence>
<reference evidence="3 4" key="1">
    <citation type="submission" date="2019-02" db="EMBL/GenBank/DDBJ databases">
        <title>Investigation of anaerobic lignin degradation for improved lignocellulosic biofuels.</title>
        <authorList>
            <person name="Deangelis K."/>
        </authorList>
    </citation>
    <scope>NUCLEOTIDE SEQUENCE [LARGE SCALE GENOMIC DNA]</scope>
    <source>
        <strain evidence="3 4">159R</strain>
    </source>
</reference>
<proteinExistence type="predicted"/>
<dbReference type="NCBIfam" id="TIGR02976">
    <property type="entry name" value="phageshock_pspB"/>
    <property type="match status" value="1"/>
</dbReference>
<dbReference type="EMBL" id="SJOI01000001">
    <property type="protein sequence ID" value="TCL02505.1"/>
    <property type="molecule type" value="Genomic_DNA"/>
</dbReference>
<keyword evidence="4" id="KW-1185">Reference proteome</keyword>
<name>A0A4R1N5M6_9GAMM</name>
<keyword evidence="2" id="KW-0472">Membrane</keyword>
<protein>
    <submittedName>
        <fullName evidence="3">Phage shock protein B</fullName>
    </submittedName>
</protein>
<dbReference type="NCBIfam" id="NF006993">
    <property type="entry name" value="PRK09458.1"/>
    <property type="match status" value="1"/>
</dbReference>
<comment type="caution">
    <text evidence="3">The sequence shown here is derived from an EMBL/GenBank/DDBJ whole genome shotgun (WGS) entry which is preliminary data.</text>
</comment>
<dbReference type="InterPro" id="IPR009554">
    <property type="entry name" value="Phageshock_PspB"/>
</dbReference>
<organism evidence="3 4">
    <name type="scientific">Sodalis ligni</name>
    <dbReference type="NCBI Taxonomy" id="2697027"/>
    <lineage>
        <taxon>Bacteria</taxon>
        <taxon>Pseudomonadati</taxon>
        <taxon>Pseudomonadota</taxon>
        <taxon>Gammaproteobacteria</taxon>
        <taxon>Enterobacterales</taxon>
        <taxon>Bruguierivoracaceae</taxon>
        <taxon>Sodalis</taxon>
    </lineage>
</organism>
<dbReference type="GO" id="GO:0006355">
    <property type="term" value="P:regulation of DNA-templated transcription"/>
    <property type="evidence" value="ECO:0007669"/>
    <property type="project" value="InterPro"/>
</dbReference>
<evidence type="ECO:0000256" key="1">
    <source>
        <dbReference type="SAM" id="Coils"/>
    </source>
</evidence>
<dbReference type="AlphaFoldDB" id="A0A4R1N5M6"/>
<keyword evidence="2" id="KW-0812">Transmembrane</keyword>
<evidence type="ECO:0000313" key="4">
    <source>
        <dbReference type="Proteomes" id="UP000294555"/>
    </source>
</evidence>
<dbReference type="OrthoDB" id="6198106at2"/>
<dbReference type="RefSeq" id="WP_132921449.1">
    <property type="nucleotide sequence ID" value="NZ_CP075169.1"/>
</dbReference>
<sequence length="77" mass="9166">MTAVLIVLAIPLTVFLLFVAPVWLWLHYGNRRRQGSLFQTQDARRLAQLQEEAQRMQTRIRALEDILDAEYPDWRQQ</sequence>
<keyword evidence="2" id="KW-1133">Transmembrane helix</keyword>
<dbReference type="Proteomes" id="UP000294555">
    <property type="component" value="Unassembled WGS sequence"/>
</dbReference>
<dbReference type="Pfam" id="PF06667">
    <property type="entry name" value="PspB"/>
    <property type="match status" value="1"/>
</dbReference>
<feature type="transmembrane region" description="Helical" evidence="2">
    <location>
        <begin position="6"/>
        <end position="26"/>
    </location>
</feature>
<dbReference type="GO" id="GO:0009271">
    <property type="term" value="P:phage shock"/>
    <property type="evidence" value="ECO:0007669"/>
    <property type="project" value="InterPro"/>
</dbReference>
<evidence type="ECO:0000313" key="3">
    <source>
        <dbReference type="EMBL" id="TCL02505.1"/>
    </source>
</evidence>